<dbReference type="InterPro" id="IPR002035">
    <property type="entry name" value="VWF_A"/>
</dbReference>
<dbReference type="Pfam" id="PF13519">
    <property type="entry name" value="VWA_2"/>
    <property type="match status" value="1"/>
</dbReference>
<dbReference type="SMART" id="SM00327">
    <property type="entry name" value="VWA"/>
    <property type="match status" value="1"/>
</dbReference>
<evidence type="ECO:0000259" key="3">
    <source>
        <dbReference type="PROSITE" id="PS50234"/>
    </source>
</evidence>
<gene>
    <name evidence="4" type="ORF">M9Y10_029068</name>
</gene>
<evidence type="ECO:0008006" key="6">
    <source>
        <dbReference type="Google" id="ProtNLM"/>
    </source>
</evidence>
<feature type="domain" description="VWFA" evidence="3">
    <location>
        <begin position="497"/>
        <end position="700"/>
    </location>
</feature>
<evidence type="ECO:0000313" key="4">
    <source>
        <dbReference type="EMBL" id="KAK8891846.1"/>
    </source>
</evidence>
<dbReference type="InterPro" id="IPR036465">
    <property type="entry name" value="vWFA_dom_sf"/>
</dbReference>
<organism evidence="4 5">
    <name type="scientific">Tritrichomonas musculus</name>
    <dbReference type="NCBI Taxonomy" id="1915356"/>
    <lineage>
        <taxon>Eukaryota</taxon>
        <taxon>Metamonada</taxon>
        <taxon>Parabasalia</taxon>
        <taxon>Tritrichomonadida</taxon>
        <taxon>Tritrichomonadidae</taxon>
        <taxon>Tritrichomonas</taxon>
    </lineage>
</organism>
<comment type="caution">
    <text evidence="4">The sequence shown here is derived from an EMBL/GenBank/DDBJ whole genome shotgun (WGS) entry which is preliminary data.</text>
</comment>
<evidence type="ECO:0000256" key="1">
    <source>
        <dbReference type="SAM" id="MobiDB-lite"/>
    </source>
</evidence>
<dbReference type="SMART" id="SM00212">
    <property type="entry name" value="UBCc"/>
    <property type="match status" value="1"/>
</dbReference>
<dbReference type="EMBL" id="JAPFFF010000004">
    <property type="protein sequence ID" value="KAK8891846.1"/>
    <property type="molecule type" value="Genomic_DNA"/>
</dbReference>
<dbReference type="Proteomes" id="UP001470230">
    <property type="component" value="Unassembled WGS sequence"/>
</dbReference>
<dbReference type="InterPro" id="IPR016135">
    <property type="entry name" value="UBQ-conjugating_enzyme/RWD"/>
</dbReference>
<dbReference type="Pfam" id="PF00179">
    <property type="entry name" value="UQ_con"/>
    <property type="match status" value="1"/>
</dbReference>
<reference evidence="4 5" key="1">
    <citation type="submission" date="2024-04" db="EMBL/GenBank/DDBJ databases">
        <title>Tritrichomonas musculus Genome.</title>
        <authorList>
            <person name="Alves-Ferreira E."/>
            <person name="Grigg M."/>
            <person name="Lorenzi H."/>
            <person name="Galac M."/>
        </authorList>
    </citation>
    <scope>NUCLEOTIDE SEQUENCE [LARGE SCALE GENOMIC DNA]</scope>
    <source>
        <strain evidence="4 5">EAF2021</strain>
    </source>
</reference>
<evidence type="ECO:0000259" key="2">
    <source>
        <dbReference type="PROSITE" id="PS50127"/>
    </source>
</evidence>
<protein>
    <recommendedName>
        <fullName evidence="6">UBC core domain-containing protein</fullName>
    </recommendedName>
</protein>
<accession>A0ABR2KM84</accession>
<dbReference type="Gene3D" id="3.10.110.10">
    <property type="entry name" value="Ubiquitin Conjugating Enzyme"/>
    <property type="match status" value="1"/>
</dbReference>
<dbReference type="InterPro" id="IPR050113">
    <property type="entry name" value="Ub_conjugating_enzyme"/>
</dbReference>
<dbReference type="CDD" id="cd00198">
    <property type="entry name" value="vWFA"/>
    <property type="match status" value="1"/>
</dbReference>
<dbReference type="SUPFAM" id="SSF54495">
    <property type="entry name" value="UBC-like"/>
    <property type="match status" value="1"/>
</dbReference>
<dbReference type="PROSITE" id="PS50234">
    <property type="entry name" value="VWFA"/>
    <property type="match status" value="1"/>
</dbReference>
<evidence type="ECO:0000313" key="5">
    <source>
        <dbReference type="Proteomes" id="UP001470230"/>
    </source>
</evidence>
<dbReference type="InterPro" id="IPR000608">
    <property type="entry name" value="UBC"/>
</dbReference>
<feature type="region of interest" description="Disordered" evidence="1">
    <location>
        <begin position="80"/>
        <end position="101"/>
    </location>
</feature>
<dbReference type="CDD" id="cd00195">
    <property type="entry name" value="UBCc_UEV"/>
    <property type="match status" value="1"/>
</dbReference>
<dbReference type="PANTHER" id="PTHR24067">
    <property type="entry name" value="UBIQUITIN-CONJUGATING ENZYME E2"/>
    <property type="match status" value="1"/>
</dbReference>
<name>A0ABR2KM84_9EUKA</name>
<proteinExistence type="predicted"/>
<feature type="domain" description="UBC core" evidence="2">
    <location>
        <begin position="759"/>
        <end position="905"/>
    </location>
</feature>
<keyword evidence="5" id="KW-1185">Reference proteome</keyword>
<dbReference type="Gene3D" id="3.40.50.410">
    <property type="entry name" value="von Willebrand factor, type A domain"/>
    <property type="match status" value="1"/>
</dbReference>
<dbReference type="SUPFAM" id="SSF53300">
    <property type="entry name" value="vWA-like"/>
    <property type="match status" value="1"/>
</dbReference>
<dbReference type="PROSITE" id="PS50127">
    <property type="entry name" value="UBC_2"/>
    <property type="match status" value="1"/>
</dbReference>
<sequence>MSRRNLKVKYIINNDGKKETMDVDNSTTVSDFIDLVKSKHDNDDICAVFIRGRALEQSDLLLNHVKSKDDILIVSDDSTKKPEDFVDPDMPIEPSERQKSIESSLRESLTNTEDEPKQTFGNRNEFKVFTTVNPDSLLKGDKLTLMKNDTFEANSEKIKGLLEKYEDQLPKDYEMHIFLPGGVPYLSGSLDSYYMATDVNHNHLYVIVTKKLGDLINEKVIEPCNCTGRNADALSPFCDSSQAGLTQIACLLGYFFHNGIHAEHLWLVLAKVTRFAPLITNIFRFLEKEELTYLNVISITGPLYTFFRSLLPKGMHSDSVFEYTLNLVAYISLLTDIEYLAIHTIDWEDEPVDKEDELCDYFRSTNQQKHVVTWQADTTNPGFKGFNINDSNFKKVDTIFTAVTNFKPIPPLSLHFVYYPTFIRGRDEKCVMLFLREVANKENYVKYIDPLSGKEEESSIEDLAKKVRCDEREDAIDLIDKNSVEQINIICFDVSTSMKFKLEGSNCIHGEKSRAKISSEFLHALISQSYRFRVSSMYGLLSFGDEVKTLQDITPMNSDFIKKLGKITPKGKTLLWDAIAEAQRQLVDIITPIPDEEEEEEEEDPEVQYPNARLRIIVITDGSDNKSKTNPVNLAKQLLKNNIIVDTVLVSLDELNNECCALSKITGGLCFRPNSLEEGLKIFEQEAFLNVASRHLTGPLYGTKEITDEDFKKASESFKAHDFDTHAQNQDILNAKYDFPLSTPLYMCYQYKEKDPETIRKKRALTELNVISHHPIENCQVYSSHANPVEWRIFIKGPEGTPYEDKWLNIFMTLPNEYPFSPPKFKFLTIPFHPNISSEGNVIFSFLTSKYSSASRICDIIKGMIKLLANPEAENIVNHEAMDLYTKDKKAYNRKQQSQDLGEDNYENYINSKVYDEIPEQVEIEEDTRTYLYMTNANNSYRGKVIDIENDKYYEDP</sequence>